<dbReference type="PANTHER" id="PTHR23416">
    <property type="entry name" value="SIALIC ACID SYNTHASE-RELATED"/>
    <property type="match status" value="1"/>
</dbReference>
<dbReference type="InterPro" id="IPR018357">
    <property type="entry name" value="Hexapep_transf_CS"/>
</dbReference>
<dbReference type="EMBL" id="CP043031">
    <property type="protein sequence ID" value="QEH94694.1"/>
    <property type="molecule type" value="Genomic_DNA"/>
</dbReference>
<evidence type="ECO:0000256" key="2">
    <source>
        <dbReference type="ARBA" id="ARBA00022737"/>
    </source>
</evidence>
<organism evidence="3 4">
    <name type="scientific">Dermacoccus abyssi</name>
    <dbReference type="NCBI Taxonomy" id="322596"/>
    <lineage>
        <taxon>Bacteria</taxon>
        <taxon>Bacillati</taxon>
        <taxon>Actinomycetota</taxon>
        <taxon>Actinomycetes</taxon>
        <taxon>Micrococcales</taxon>
        <taxon>Dermacoccaceae</taxon>
        <taxon>Dermacoccus</taxon>
    </lineage>
</organism>
<keyword evidence="4" id="KW-1185">Reference proteome</keyword>
<evidence type="ECO:0000256" key="1">
    <source>
        <dbReference type="ARBA" id="ARBA00022679"/>
    </source>
</evidence>
<dbReference type="SUPFAM" id="SSF51161">
    <property type="entry name" value="Trimeric LpxA-like enzymes"/>
    <property type="match status" value="1"/>
</dbReference>
<dbReference type="Proteomes" id="UP000323565">
    <property type="component" value="Chromosome"/>
</dbReference>
<name>A0ABX5ZG43_9MICO</name>
<dbReference type="Pfam" id="PF14602">
    <property type="entry name" value="Hexapep_2"/>
    <property type="match status" value="1"/>
</dbReference>
<protein>
    <recommendedName>
        <fullName evidence="5">Acyltransferase</fullName>
    </recommendedName>
</protein>
<keyword evidence="2" id="KW-0677">Repeat</keyword>
<dbReference type="Gene3D" id="2.160.10.10">
    <property type="entry name" value="Hexapeptide repeat proteins"/>
    <property type="match status" value="1"/>
</dbReference>
<evidence type="ECO:0000313" key="4">
    <source>
        <dbReference type="Proteomes" id="UP000323565"/>
    </source>
</evidence>
<dbReference type="InterPro" id="IPR001451">
    <property type="entry name" value="Hexapep"/>
</dbReference>
<proteinExistence type="predicted"/>
<keyword evidence="1" id="KW-0808">Transferase</keyword>
<gene>
    <name evidence="3" type="ORF">FV141_09875</name>
</gene>
<dbReference type="InterPro" id="IPR051159">
    <property type="entry name" value="Hexapeptide_acetyltransf"/>
</dbReference>
<sequence length="75" mass="7375">MVSTSDHDRRDRHRVHGTGPITIGDDVFLGQNVVVLGGVSIGDGATVAAGAVVNSDVAAGAVVGGVPARELGVTA</sequence>
<reference evidence="3 4" key="1">
    <citation type="submission" date="2019-08" db="EMBL/GenBank/DDBJ databases">
        <title>Dermacoccus abyssi strain HZAU 226, whole genome Nanopore sequencing project.</title>
        <authorList>
            <person name="Guo A."/>
            <person name="Zhang X."/>
            <person name="Ruan Y."/>
            <person name="Liu W."/>
            <person name="Chen Q."/>
            <person name="Gu L."/>
        </authorList>
    </citation>
    <scope>NUCLEOTIDE SEQUENCE [LARGE SCALE GENOMIC DNA]</scope>
    <source>
        <strain evidence="3 4">HZAU 226</strain>
    </source>
</reference>
<accession>A0ABX5ZG43</accession>
<dbReference type="PROSITE" id="PS00101">
    <property type="entry name" value="HEXAPEP_TRANSFERASES"/>
    <property type="match status" value="1"/>
</dbReference>
<dbReference type="InterPro" id="IPR011004">
    <property type="entry name" value="Trimer_LpxA-like_sf"/>
</dbReference>
<evidence type="ECO:0000313" key="3">
    <source>
        <dbReference type="EMBL" id="QEH94694.1"/>
    </source>
</evidence>
<evidence type="ECO:0008006" key="5">
    <source>
        <dbReference type="Google" id="ProtNLM"/>
    </source>
</evidence>